<reference evidence="2" key="1">
    <citation type="journal article" date="2023" name="Mol. Phylogenet. Evol.">
        <title>Genome-scale phylogeny and comparative genomics of the fungal order Sordariales.</title>
        <authorList>
            <person name="Hensen N."/>
            <person name="Bonometti L."/>
            <person name="Westerberg I."/>
            <person name="Brannstrom I.O."/>
            <person name="Guillou S."/>
            <person name="Cros-Aarteil S."/>
            <person name="Calhoun S."/>
            <person name="Haridas S."/>
            <person name="Kuo A."/>
            <person name="Mondo S."/>
            <person name="Pangilinan J."/>
            <person name="Riley R."/>
            <person name="LaButti K."/>
            <person name="Andreopoulos B."/>
            <person name="Lipzen A."/>
            <person name="Chen C."/>
            <person name="Yan M."/>
            <person name="Daum C."/>
            <person name="Ng V."/>
            <person name="Clum A."/>
            <person name="Steindorff A."/>
            <person name="Ohm R.A."/>
            <person name="Martin F."/>
            <person name="Silar P."/>
            <person name="Natvig D.O."/>
            <person name="Lalanne C."/>
            <person name="Gautier V."/>
            <person name="Ament-Velasquez S.L."/>
            <person name="Kruys A."/>
            <person name="Hutchinson M.I."/>
            <person name="Powell A.J."/>
            <person name="Barry K."/>
            <person name="Miller A.N."/>
            <person name="Grigoriev I.V."/>
            <person name="Debuchy R."/>
            <person name="Gladieux P."/>
            <person name="Hiltunen Thoren M."/>
            <person name="Johannesson H."/>
        </authorList>
    </citation>
    <scope>NUCLEOTIDE SEQUENCE</scope>
    <source>
        <strain evidence="2">PSN293</strain>
    </source>
</reference>
<comment type="caution">
    <text evidence="2">The sequence shown here is derived from an EMBL/GenBank/DDBJ whole genome shotgun (WGS) entry which is preliminary data.</text>
</comment>
<organism evidence="2 3">
    <name type="scientific">Rhypophila decipiens</name>
    <dbReference type="NCBI Taxonomy" id="261697"/>
    <lineage>
        <taxon>Eukaryota</taxon>
        <taxon>Fungi</taxon>
        <taxon>Dikarya</taxon>
        <taxon>Ascomycota</taxon>
        <taxon>Pezizomycotina</taxon>
        <taxon>Sordariomycetes</taxon>
        <taxon>Sordariomycetidae</taxon>
        <taxon>Sordariales</taxon>
        <taxon>Naviculisporaceae</taxon>
        <taxon>Rhypophila</taxon>
    </lineage>
</organism>
<dbReference type="PANTHER" id="PTHR24148">
    <property type="entry name" value="ANKYRIN REPEAT DOMAIN-CONTAINING PROTEIN 39 HOMOLOG-RELATED"/>
    <property type="match status" value="1"/>
</dbReference>
<dbReference type="InterPro" id="IPR010730">
    <property type="entry name" value="HET"/>
</dbReference>
<proteinExistence type="predicted"/>
<evidence type="ECO:0000259" key="1">
    <source>
        <dbReference type="Pfam" id="PF06985"/>
    </source>
</evidence>
<evidence type="ECO:0000313" key="3">
    <source>
        <dbReference type="Proteomes" id="UP001301769"/>
    </source>
</evidence>
<keyword evidence="3" id="KW-1185">Reference proteome</keyword>
<gene>
    <name evidence="2" type="ORF">QBC37DRAFT_298601</name>
</gene>
<dbReference type="InterPro" id="IPR052895">
    <property type="entry name" value="HetReg/Transcr_Mod"/>
</dbReference>
<dbReference type="Pfam" id="PF06985">
    <property type="entry name" value="HET"/>
    <property type="match status" value="1"/>
</dbReference>
<protein>
    <submittedName>
        <fullName evidence="2">Heterokaryon incompatibility protein</fullName>
    </submittedName>
</protein>
<reference evidence="2" key="2">
    <citation type="submission" date="2023-05" db="EMBL/GenBank/DDBJ databases">
        <authorList>
            <consortium name="Lawrence Berkeley National Laboratory"/>
            <person name="Steindorff A."/>
            <person name="Hensen N."/>
            <person name="Bonometti L."/>
            <person name="Westerberg I."/>
            <person name="Brannstrom I.O."/>
            <person name="Guillou S."/>
            <person name="Cros-Aarteil S."/>
            <person name="Calhoun S."/>
            <person name="Haridas S."/>
            <person name="Kuo A."/>
            <person name="Mondo S."/>
            <person name="Pangilinan J."/>
            <person name="Riley R."/>
            <person name="Labutti K."/>
            <person name="Andreopoulos B."/>
            <person name="Lipzen A."/>
            <person name="Chen C."/>
            <person name="Yanf M."/>
            <person name="Daum C."/>
            <person name="Ng V."/>
            <person name="Clum A."/>
            <person name="Ohm R."/>
            <person name="Martin F."/>
            <person name="Silar P."/>
            <person name="Natvig D."/>
            <person name="Lalanne C."/>
            <person name="Gautier V."/>
            <person name="Ament-Velasquez S.L."/>
            <person name="Kruys A."/>
            <person name="Hutchinson M.I."/>
            <person name="Powell A.J."/>
            <person name="Barry K."/>
            <person name="Miller A.N."/>
            <person name="Grigoriev I.V."/>
            <person name="Debuchy R."/>
            <person name="Gladieux P."/>
            <person name="Thoren M.H."/>
            <person name="Johannesson H."/>
        </authorList>
    </citation>
    <scope>NUCLEOTIDE SEQUENCE</scope>
    <source>
        <strain evidence="2">PSN293</strain>
    </source>
</reference>
<name>A0AAN7B2H3_9PEZI</name>
<dbReference type="PANTHER" id="PTHR24148:SF64">
    <property type="entry name" value="HETEROKARYON INCOMPATIBILITY DOMAIN-CONTAINING PROTEIN"/>
    <property type="match status" value="1"/>
</dbReference>
<dbReference type="AlphaFoldDB" id="A0AAN7B2H3"/>
<evidence type="ECO:0000313" key="2">
    <source>
        <dbReference type="EMBL" id="KAK4207502.1"/>
    </source>
</evidence>
<dbReference type="Proteomes" id="UP001301769">
    <property type="component" value="Unassembled WGS sequence"/>
</dbReference>
<sequence length="621" mass="68899">MSLAGPGSALWMDNISIDQEDDEDVKKQVAAMGTIYENAEVVAVMLPPGDVEVYEQLSEMIDVCGTILRHREYFEREEQCGPRDDEPYPMISNSVQKFFAIVDSLREATGKAKYWSRAWTFQEWALARDVDIGVESERPGDRATLHHVKSVVIDVATMVVSYKLRYAAYAGVDVGFSRGHGPAMLDRVKRLFPNETRFLSETERNRQEARTQMHFTSFGGNEQLLGLRGQLPTAVRQTPEELFHARLSTMLNTFRGGKDRQATFEADMVACWASMCDIDYDYKKLDKLPVAIAKVTRALRQRGLKVYNFQSLGATSPDADPDFFRYSYVHVKTNSEQDQEAIFGIPFMTGHMDTCIHLLGSLRTDPDEWLLPKETRAGGFRVAKVKESHLAIEFLHNTKDSLVIFSAATSGRPDITHSDVVGKITNILRQIPDEVLKRHVVIGAAIPVAPGSDQSFAAWTVVTAAILFQVLNDEWNLFIGREGLNGTLVVAANRKTGGPEATVVLGYLAITDHSCGSFLVPSTAGGQVLIVLDDTGGNASLMDTTNIGKRALEAKVELEDVGTEDSRPAAAKFEEALFVLRPGNNQTVVRQLESAEQRRSDLGGHLGRLVREKLESGEWRV</sequence>
<dbReference type="EMBL" id="MU858291">
    <property type="protein sequence ID" value="KAK4207502.1"/>
    <property type="molecule type" value="Genomic_DNA"/>
</dbReference>
<accession>A0AAN7B2H3</accession>
<feature type="domain" description="Heterokaryon incompatibility" evidence="1">
    <location>
        <begin position="9"/>
        <end position="123"/>
    </location>
</feature>